<feature type="binding site" evidence="7">
    <location>
        <begin position="113"/>
        <end position="114"/>
    </location>
    <ligand>
        <name>substrate</name>
    </ligand>
</feature>
<comment type="caution">
    <text evidence="9">The sequence shown here is derived from an EMBL/GenBank/DDBJ whole genome shotgun (WGS) entry which is preliminary data.</text>
</comment>
<evidence type="ECO:0000256" key="7">
    <source>
        <dbReference type="HAMAP-Rule" id="MF_01224"/>
    </source>
</evidence>
<dbReference type="HOGENOM" id="CLU_074693_1_1_7"/>
<keyword evidence="5 7" id="KW-0456">Lyase</keyword>
<dbReference type="EMBL" id="AZHW01001171">
    <property type="protein sequence ID" value="ETW93796.1"/>
    <property type="molecule type" value="Genomic_DNA"/>
</dbReference>
<feature type="domain" description="Molybdopterin cofactor biosynthesis C (MoaC)" evidence="8">
    <location>
        <begin position="15"/>
        <end position="150"/>
    </location>
</feature>
<comment type="catalytic activity">
    <reaction evidence="1 7">
        <text>(8S)-3',8-cyclo-7,8-dihydroguanosine 5'-triphosphate = cyclic pyranopterin phosphate + diphosphate</text>
        <dbReference type="Rhea" id="RHEA:49580"/>
        <dbReference type="ChEBI" id="CHEBI:33019"/>
        <dbReference type="ChEBI" id="CHEBI:59648"/>
        <dbReference type="ChEBI" id="CHEBI:131766"/>
        <dbReference type="EC" id="4.6.1.17"/>
    </reaction>
</comment>
<sequence>MAEWTHLDAQGHARMVDVGGKDVTARRAVARAFVYMQAETLQAIVDQQVSKGDVIQVARIAGIMAAKQTSSLIPMCHPLSLTKVSVDLWAEAETSRVRIEAEVRNMGQTGVEMEALTAATVAGLTVYDMCKSMDRGMRLADVELVYKSGGKSGEYVKD</sequence>
<feature type="binding site" evidence="7">
    <location>
        <begin position="75"/>
        <end position="77"/>
    </location>
    <ligand>
        <name>substrate</name>
    </ligand>
</feature>
<comment type="subunit">
    <text evidence="7">Homohexamer; trimer of dimers.</text>
</comment>
<dbReference type="AlphaFoldDB" id="W4L904"/>
<feature type="active site" evidence="7">
    <location>
        <position position="128"/>
    </location>
</feature>
<dbReference type="InterPro" id="IPR047594">
    <property type="entry name" value="MoaC_bact/euk"/>
</dbReference>
<evidence type="ECO:0000256" key="2">
    <source>
        <dbReference type="ARBA" id="ARBA00005046"/>
    </source>
</evidence>
<reference evidence="9 10" key="1">
    <citation type="journal article" date="2014" name="Nature">
        <title>An environmental bacterial taxon with a large and distinct metabolic repertoire.</title>
        <authorList>
            <person name="Wilson M.C."/>
            <person name="Mori T."/>
            <person name="Ruckert C."/>
            <person name="Uria A.R."/>
            <person name="Helf M.J."/>
            <person name="Takada K."/>
            <person name="Gernert C."/>
            <person name="Steffens U.A."/>
            <person name="Heycke N."/>
            <person name="Schmitt S."/>
            <person name="Rinke C."/>
            <person name="Helfrich E.J."/>
            <person name="Brachmann A.O."/>
            <person name="Gurgui C."/>
            <person name="Wakimoto T."/>
            <person name="Kracht M."/>
            <person name="Crusemann M."/>
            <person name="Hentschel U."/>
            <person name="Abe I."/>
            <person name="Matsunaga S."/>
            <person name="Kalinowski J."/>
            <person name="Takeyama H."/>
            <person name="Piel J."/>
        </authorList>
    </citation>
    <scope>NUCLEOTIDE SEQUENCE [LARGE SCALE GENOMIC DNA]</scope>
    <source>
        <strain evidence="10">TSY1</strain>
    </source>
</reference>
<evidence type="ECO:0000256" key="5">
    <source>
        <dbReference type="ARBA" id="ARBA00023239"/>
    </source>
</evidence>
<evidence type="ECO:0000256" key="6">
    <source>
        <dbReference type="ARBA" id="ARBA00055087"/>
    </source>
</evidence>
<dbReference type="InterPro" id="IPR023045">
    <property type="entry name" value="MoaC"/>
</dbReference>
<dbReference type="Gene3D" id="3.30.70.640">
    <property type="entry name" value="Molybdopterin cofactor biosynthesis C (MoaC) domain"/>
    <property type="match status" value="1"/>
</dbReference>
<gene>
    <name evidence="7" type="primary">moaC</name>
    <name evidence="9" type="ORF">ETSY1_37660</name>
</gene>
<dbReference type="NCBIfam" id="NF006870">
    <property type="entry name" value="PRK09364.1"/>
    <property type="match status" value="1"/>
</dbReference>
<dbReference type="CDD" id="cd01420">
    <property type="entry name" value="MoaC_PE"/>
    <property type="match status" value="1"/>
</dbReference>
<comment type="pathway">
    <text evidence="2 7">Cofactor biosynthesis; molybdopterin biosynthesis.</text>
</comment>
<evidence type="ECO:0000313" key="9">
    <source>
        <dbReference type="EMBL" id="ETW93796.1"/>
    </source>
</evidence>
<dbReference type="EC" id="4.6.1.17" evidence="3 7"/>
<dbReference type="Pfam" id="PF01967">
    <property type="entry name" value="MoaC"/>
    <property type="match status" value="1"/>
</dbReference>
<organism evidence="9 10">
    <name type="scientific">Entotheonella factor</name>
    <dbReference type="NCBI Taxonomy" id="1429438"/>
    <lineage>
        <taxon>Bacteria</taxon>
        <taxon>Pseudomonadati</taxon>
        <taxon>Nitrospinota/Tectimicrobiota group</taxon>
        <taxon>Candidatus Tectimicrobiota</taxon>
        <taxon>Candidatus Entotheonellia</taxon>
        <taxon>Candidatus Entotheonellales</taxon>
        <taxon>Candidatus Entotheonellaceae</taxon>
        <taxon>Candidatus Entotheonella</taxon>
    </lineage>
</organism>
<dbReference type="InterPro" id="IPR002820">
    <property type="entry name" value="Mopterin_CF_biosynth-C_dom"/>
</dbReference>
<dbReference type="SUPFAM" id="SSF55040">
    <property type="entry name" value="Molybdenum cofactor biosynthesis protein C, MoaC"/>
    <property type="match status" value="1"/>
</dbReference>
<evidence type="ECO:0000313" key="10">
    <source>
        <dbReference type="Proteomes" id="UP000019141"/>
    </source>
</evidence>
<dbReference type="GO" id="GO:0061799">
    <property type="term" value="F:cyclic pyranopterin monophosphate synthase activity"/>
    <property type="evidence" value="ECO:0007669"/>
    <property type="project" value="UniProtKB-UniRule"/>
</dbReference>
<dbReference type="InterPro" id="IPR036522">
    <property type="entry name" value="MoaC_sf"/>
</dbReference>
<keyword evidence="10" id="KW-1185">Reference proteome</keyword>
<dbReference type="UniPathway" id="UPA00344"/>
<evidence type="ECO:0000259" key="8">
    <source>
        <dbReference type="Pfam" id="PF01967"/>
    </source>
</evidence>
<dbReference type="Proteomes" id="UP000019141">
    <property type="component" value="Unassembled WGS sequence"/>
</dbReference>
<dbReference type="PANTHER" id="PTHR22960">
    <property type="entry name" value="MOLYBDOPTERIN COFACTOR SYNTHESIS PROTEIN A"/>
    <property type="match status" value="1"/>
</dbReference>
<evidence type="ECO:0000256" key="3">
    <source>
        <dbReference type="ARBA" id="ARBA00012575"/>
    </source>
</evidence>
<dbReference type="GO" id="GO:0006777">
    <property type="term" value="P:Mo-molybdopterin cofactor biosynthetic process"/>
    <property type="evidence" value="ECO:0007669"/>
    <property type="project" value="UniProtKB-UniRule"/>
</dbReference>
<dbReference type="HAMAP" id="MF_01224_B">
    <property type="entry name" value="MoaC_B"/>
    <property type="match status" value="1"/>
</dbReference>
<comment type="similarity">
    <text evidence="7">Belongs to the MoaC family.</text>
</comment>
<accession>W4L904</accession>
<dbReference type="PANTHER" id="PTHR22960:SF29">
    <property type="entry name" value="CYCLIC PYRANOPTERIN MONOPHOSPHATE SYNTHASE"/>
    <property type="match status" value="1"/>
</dbReference>
<name>W4L904_ENTF1</name>
<dbReference type="NCBIfam" id="TIGR00581">
    <property type="entry name" value="moaC"/>
    <property type="match status" value="1"/>
</dbReference>
<keyword evidence="4 7" id="KW-0501">Molybdenum cofactor biosynthesis</keyword>
<dbReference type="InterPro" id="IPR050105">
    <property type="entry name" value="MoCo_biosynth_MoaA/MoaC"/>
</dbReference>
<dbReference type="PATRIC" id="fig|1429438.4.peg.7068"/>
<protein>
    <recommendedName>
        <fullName evidence="3 7">Cyclic pyranopterin monophosphate synthase</fullName>
        <ecNumber evidence="3 7">4.6.1.17</ecNumber>
    </recommendedName>
    <alternativeName>
        <fullName evidence="7">Molybdenum cofactor biosynthesis protein C</fullName>
    </alternativeName>
</protein>
<evidence type="ECO:0000256" key="4">
    <source>
        <dbReference type="ARBA" id="ARBA00023150"/>
    </source>
</evidence>
<evidence type="ECO:0000256" key="1">
    <source>
        <dbReference type="ARBA" id="ARBA00001637"/>
    </source>
</evidence>
<proteinExistence type="inferred from homology"/>
<comment type="function">
    <text evidence="6 7">Catalyzes the conversion of (8S)-3',8-cyclo-7,8-dihydroguanosine 5'-triphosphate to cyclic pyranopterin monophosphate (cPMP).</text>
</comment>